<dbReference type="SUPFAM" id="SSF52218">
    <property type="entry name" value="Flavoproteins"/>
    <property type="match status" value="1"/>
</dbReference>
<dbReference type="Gene3D" id="3.40.50.360">
    <property type="match status" value="1"/>
</dbReference>
<name>A0A1F6C4T3_9BACT</name>
<dbReference type="EMBL" id="MFKP01000018">
    <property type="protein sequence ID" value="OGG44170.1"/>
    <property type="molecule type" value="Genomic_DNA"/>
</dbReference>
<dbReference type="InterPro" id="IPR050712">
    <property type="entry name" value="NAD(P)H-dep_reductase"/>
</dbReference>
<dbReference type="Pfam" id="PF03358">
    <property type="entry name" value="FMN_red"/>
    <property type="match status" value="1"/>
</dbReference>
<dbReference type="PANTHER" id="PTHR30543:SF21">
    <property type="entry name" value="NAD(P)H-DEPENDENT FMN REDUCTASE LOT6"/>
    <property type="match status" value="1"/>
</dbReference>
<proteinExistence type="predicted"/>
<dbReference type="PANTHER" id="PTHR30543">
    <property type="entry name" value="CHROMATE REDUCTASE"/>
    <property type="match status" value="1"/>
</dbReference>
<dbReference type="Proteomes" id="UP000178249">
    <property type="component" value="Unassembled WGS sequence"/>
</dbReference>
<evidence type="ECO:0000313" key="3">
    <source>
        <dbReference type="Proteomes" id="UP000178249"/>
    </source>
</evidence>
<organism evidence="2 3">
    <name type="scientific">Candidatus Kaiserbacteria bacterium RIFCSPHIGHO2_01_FULL_48_10</name>
    <dbReference type="NCBI Taxonomy" id="1798476"/>
    <lineage>
        <taxon>Bacteria</taxon>
        <taxon>Candidatus Kaiseribacteriota</taxon>
    </lineage>
</organism>
<gene>
    <name evidence="2" type="ORF">A2841_03045</name>
</gene>
<sequence length="180" mass="19673">MVTIAALVGSSRKGSFNVSLFETLKTLAPEGVTFVRPDLDVLPLYNADIEKEGLPPSVVTLKEIIKNADGVIFITPEYNRSLPPLLTNALAWASRPDNDNAWKGKIVASMGATNGSLGTAPGQQHLKQMLAYLDTMIMGQPEFYLGTVKEKIGADGLIADEKTRERIVRFLNAFLVRIKK</sequence>
<dbReference type="GO" id="GO:0010181">
    <property type="term" value="F:FMN binding"/>
    <property type="evidence" value="ECO:0007669"/>
    <property type="project" value="TreeGrafter"/>
</dbReference>
<comment type="caution">
    <text evidence="2">The sequence shown here is derived from an EMBL/GenBank/DDBJ whole genome shotgun (WGS) entry which is preliminary data.</text>
</comment>
<dbReference type="InterPro" id="IPR029039">
    <property type="entry name" value="Flavoprotein-like_sf"/>
</dbReference>
<feature type="domain" description="NADPH-dependent FMN reductase-like" evidence="1">
    <location>
        <begin position="3"/>
        <end position="147"/>
    </location>
</feature>
<evidence type="ECO:0000259" key="1">
    <source>
        <dbReference type="Pfam" id="PF03358"/>
    </source>
</evidence>
<dbReference type="GO" id="GO:0005829">
    <property type="term" value="C:cytosol"/>
    <property type="evidence" value="ECO:0007669"/>
    <property type="project" value="TreeGrafter"/>
</dbReference>
<dbReference type="InterPro" id="IPR005025">
    <property type="entry name" value="FMN_Rdtase-like_dom"/>
</dbReference>
<accession>A0A1F6C4T3</accession>
<reference evidence="2 3" key="1">
    <citation type="journal article" date="2016" name="Nat. Commun.">
        <title>Thousands of microbial genomes shed light on interconnected biogeochemical processes in an aquifer system.</title>
        <authorList>
            <person name="Anantharaman K."/>
            <person name="Brown C.T."/>
            <person name="Hug L.A."/>
            <person name="Sharon I."/>
            <person name="Castelle C.J."/>
            <person name="Probst A.J."/>
            <person name="Thomas B.C."/>
            <person name="Singh A."/>
            <person name="Wilkins M.J."/>
            <person name="Karaoz U."/>
            <person name="Brodie E.L."/>
            <person name="Williams K.H."/>
            <person name="Hubbard S.S."/>
            <person name="Banfield J.F."/>
        </authorList>
    </citation>
    <scope>NUCLEOTIDE SEQUENCE [LARGE SCALE GENOMIC DNA]</scope>
</reference>
<evidence type="ECO:0000313" key="2">
    <source>
        <dbReference type="EMBL" id="OGG44170.1"/>
    </source>
</evidence>
<protein>
    <recommendedName>
        <fullName evidence="1">NADPH-dependent FMN reductase-like domain-containing protein</fullName>
    </recommendedName>
</protein>
<dbReference type="GO" id="GO:0016491">
    <property type="term" value="F:oxidoreductase activity"/>
    <property type="evidence" value="ECO:0007669"/>
    <property type="project" value="InterPro"/>
</dbReference>
<dbReference type="AlphaFoldDB" id="A0A1F6C4T3"/>